<dbReference type="InterPro" id="IPR040225">
    <property type="entry name" value="GIL1-like"/>
</dbReference>
<dbReference type="Pfam" id="PF04859">
    <property type="entry name" value="DUF641"/>
    <property type="match status" value="1"/>
</dbReference>
<dbReference type="EMBL" id="JAIWQS010000011">
    <property type="protein sequence ID" value="KAJ8751465.1"/>
    <property type="molecule type" value="Genomic_DNA"/>
</dbReference>
<dbReference type="GO" id="GO:0009959">
    <property type="term" value="P:negative gravitropism"/>
    <property type="evidence" value="ECO:0007669"/>
    <property type="project" value="InterPro"/>
</dbReference>
<gene>
    <name evidence="4" type="ORF">K2173_016680</name>
</gene>
<proteinExistence type="predicted"/>
<dbReference type="InterPro" id="IPR006943">
    <property type="entry name" value="DUF641_pln"/>
</dbReference>
<evidence type="ECO:0000313" key="4">
    <source>
        <dbReference type="EMBL" id="KAJ8751465.1"/>
    </source>
</evidence>
<comment type="caution">
    <text evidence="4">The sequence shown here is derived from an EMBL/GenBank/DDBJ whole genome shotgun (WGS) entry which is preliminary data.</text>
</comment>
<dbReference type="AlphaFoldDB" id="A0AAV8SGZ6"/>
<dbReference type="InterPro" id="IPR056813">
    <property type="entry name" value="GIL1_IRKI_C"/>
</dbReference>
<sequence>MRTKFPMIVTLSQTPKNNQRVKITVMPPRKLAAMEAHIPYIPEKIIAADEFVVALLESLCKIKQRYKEKQFAKSKLDSSLLGCLRAEIQVNEEVLEKLKSKNSEKDAEIACLRQELHDFDFRNAILVEKTRQESLVRKNARIMNIAMFEDTFKNASRSIHDFAKPVISLMKASGWDLDLAADSIESGVVYFKRSDKKFAFEAFIARRMFHGMSLKSHNVDDILMVNDPLHYLIENPHSEFADFCRKKYLFVTHPVMELSFLGNLDQRMFVLSGKHPRTPFYQIFTRMAKWVWVLQQIATSIDLKTKIFAVNRGCQFSDIYMERIDKKGEGTADLDERHSSCKVEFMVMPGFKVGDTVVKAQVYVSEVRPSHGTY</sequence>
<evidence type="ECO:0000313" key="5">
    <source>
        <dbReference type="Proteomes" id="UP001159364"/>
    </source>
</evidence>
<feature type="domain" description="GIL1/IRKI C-terminal" evidence="3">
    <location>
        <begin position="307"/>
        <end position="363"/>
    </location>
</feature>
<organism evidence="4 5">
    <name type="scientific">Erythroxylum novogranatense</name>
    <dbReference type="NCBI Taxonomy" id="1862640"/>
    <lineage>
        <taxon>Eukaryota</taxon>
        <taxon>Viridiplantae</taxon>
        <taxon>Streptophyta</taxon>
        <taxon>Embryophyta</taxon>
        <taxon>Tracheophyta</taxon>
        <taxon>Spermatophyta</taxon>
        <taxon>Magnoliopsida</taxon>
        <taxon>eudicotyledons</taxon>
        <taxon>Gunneridae</taxon>
        <taxon>Pentapetalae</taxon>
        <taxon>rosids</taxon>
        <taxon>fabids</taxon>
        <taxon>Malpighiales</taxon>
        <taxon>Erythroxylaceae</taxon>
        <taxon>Erythroxylum</taxon>
    </lineage>
</organism>
<evidence type="ECO:0000259" key="2">
    <source>
        <dbReference type="Pfam" id="PF04859"/>
    </source>
</evidence>
<keyword evidence="5" id="KW-1185">Reference proteome</keyword>
<dbReference type="Proteomes" id="UP001159364">
    <property type="component" value="Linkage Group LG11"/>
</dbReference>
<protein>
    <recommendedName>
        <fullName evidence="6">DUF641 domain-containing protein</fullName>
    </recommendedName>
</protein>
<keyword evidence="1" id="KW-0175">Coiled coil</keyword>
<dbReference type="Pfam" id="PF24994">
    <property type="entry name" value="GIL1_IRKI_C"/>
    <property type="match status" value="1"/>
</dbReference>
<accession>A0AAV8SGZ6</accession>
<feature type="domain" description="DUF641" evidence="2">
    <location>
        <begin position="35"/>
        <end position="124"/>
    </location>
</feature>
<evidence type="ECO:0000259" key="3">
    <source>
        <dbReference type="Pfam" id="PF24994"/>
    </source>
</evidence>
<evidence type="ECO:0000256" key="1">
    <source>
        <dbReference type="SAM" id="Coils"/>
    </source>
</evidence>
<dbReference type="PANTHER" id="PTHR31161">
    <property type="entry name" value="PROTEIN GRAVITROPIC IN THE LIGHT 1"/>
    <property type="match status" value="1"/>
</dbReference>
<dbReference type="GO" id="GO:0009639">
    <property type="term" value="P:response to red or far red light"/>
    <property type="evidence" value="ECO:0007669"/>
    <property type="project" value="InterPro"/>
</dbReference>
<reference evidence="4 5" key="1">
    <citation type="submission" date="2021-09" db="EMBL/GenBank/DDBJ databases">
        <title>Genomic insights and catalytic innovation underlie evolution of tropane alkaloids biosynthesis.</title>
        <authorList>
            <person name="Wang Y.-J."/>
            <person name="Tian T."/>
            <person name="Huang J.-P."/>
            <person name="Huang S.-X."/>
        </authorList>
    </citation>
    <scope>NUCLEOTIDE SEQUENCE [LARGE SCALE GENOMIC DNA]</scope>
    <source>
        <strain evidence="4">KIB-2018</strain>
        <tissue evidence="4">Leaf</tissue>
    </source>
</reference>
<name>A0AAV8SGZ6_9ROSI</name>
<evidence type="ECO:0008006" key="6">
    <source>
        <dbReference type="Google" id="ProtNLM"/>
    </source>
</evidence>
<feature type="coiled-coil region" evidence="1">
    <location>
        <begin position="81"/>
        <end position="115"/>
    </location>
</feature>